<dbReference type="AlphaFoldDB" id="A0A8S1Y1Q9"/>
<comment type="caution">
    <text evidence="1">The sequence shown here is derived from an EMBL/GenBank/DDBJ whole genome shotgun (WGS) entry which is preliminary data.</text>
</comment>
<proteinExistence type="predicted"/>
<accession>A0A8S1Y1Q9</accession>
<keyword evidence="2" id="KW-1185">Reference proteome</keyword>
<name>A0A8S1Y1Q9_PAROT</name>
<evidence type="ECO:0000313" key="2">
    <source>
        <dbReference type="Proteomes" id="UP000683925"/>
    </source>
</evidence>
<reference evidence="1" key="1">
    <citation type="submission" date="2021-01" db="EMBL/GenBank/DDBJ databases">
        <authorList>
            <consortium name="Genoscope - CEA"/>
            <person name="William W."/>
        </authorList>
    </citation>
    <scope>NUCLEOTIDE SEQUENCE</scope>
</reference>
<dbReference type="Proteomes" id="UP000683925">
    <property type="component" value="Unassembled WGS sequence"/>
</dbReference>
<gene>
    <name evidence="1" type="ORF">POCTA_138.1.T1420077</name>
</gene>
<evidence type="ECO:0000313" key="1">
    <source>
        <dbReference type="EMBL" id="CAD8207859.1"/>
    </source>
</evidence>
<protein>
    <submittedName>
        <fullName evidence="1">Uncharacterized protein</fullName>
    </submittedName>
</protein>
<sequence>MQQFKAHSQLSNQDFGKIKLKSIGFDIVVFEINKISYFIQIQILQIQFLCIQVIIISTMTNISVHLKMAQNQKGINFSYKLLKPYAFSQNALTKLKLRKDELKQNFFEFIIFNHKFAYLKLGVHYSHTQLYALSHSINRLKLRLYKILLQPHRKGKLLRAQFKIENIDFSKQTYKEFF</sequence>
<dbReference type="EMBL" id="CAJJDP010000143">
    <property type="protein sequence ID" value="CAD8207859.1"/>
    <property type="molecule type" value="Genomic_DNA"/>
</dbReference>
<organism evidence="1 2">
    <name type="scientific">Paramecium octaurelia</name>
    <dbReference type="NCBI Taxonomy" id="43137"/>
    <lineage>
        <taxon>Eukaryota</taxon>
        <taxon>Sar</taxon>
        <taxon>Alveolata</taxon>
        <taxon>Ciliophora</taxon>
        <taxon>Intramacronucleata</taxon>
        <taxon>Oligohymenophorea</taxon>
        <taxon>Peniculida</taxon>
        <taxon>Parameciidae</taxon>
        <taxon>Paramecium</taxon>
    </lineage>
</organism>